<dbReference type="InterPro" id="IPR036638">
    <property type="entry name" value="HLH_DNA-bd_sf"/>
</dbReference>
<comment type="caution">
    <text evidence="6">The sequence shown here is derived from an EMBL/GenBank/DDBJ whole genome shotgun (WGS) entry which is preliminary data.</text>
</comment>
<dbReference type="PANTHER" id="PTHR31945:SF147">
    <property type="entry name" value="TRANSCRIPTION FACTOR ICE1-LIKE"/>
    <property type="match status" value="1"/>
</dbReference>
<evidence type="ECO:0000256" key="3">
    <source>
        <dbReference type="ARBA" id="ARBA00023163"/>
    </source>
</evidence>
<keyword evidence="3" id="KW-0804">Transcription</keyword>
<name>A0A2U1LUF7_ARTAN</name>
<evidence type="ECO:0000313" key="7">
    <source>
        <dbReference type="Proteomes" id="UP000245207"/>
    </source>
</evidence>
<dbReference type="Proteomes" id="UP000245207">
    <property type="component" value="Unassembled WGS sequence"/>
</dbReference>
<dbReference type="InterPro" id="IPR054502">
    <property type="entry name" value="bHLH-TF_ACT-like_plant"/>
</dbReference>
<organism evidence="6 7">
    <name type="scientific">Artemisia annua</name>
    <name type="common">Sweet wormwood</name>
    <dbReference type="NCBI Taxonomy" id="35608"/>
    <lineage>
        <taxon>Eukaryota</taxon>
        <taxon>Viridiplantae</taxon>
        <taxon>Streptophyta</taxon>
        <taxon>Embryophyta</taxon>
        <taxon>Tracheophyta</taxon>
        <taxon>Spermatophyta</taxon>
        <taxon>Magnoliopsida</taxon>
        <taxon>eudicotyledons</taxon>
        <taxon>Gunneridae</taxon>
        <taxon>Pentapetalae</taxon>
        <taxon>asterids</taxon>
        <taxon>campanulids</taxon>
        <taxon>Asterales</taxon>
        <taxon>Asteraceae</taxon>
        <taxon>Asteroideae</taxon>
        <taxon>Anthemideae</taxon>
        <taxon>Artemisiinae</taxon>
        <taxon>Artemisia</taxon>
    </lineage>
</organism>
<dbReference type="GO" id="GO:0005634">
    <property type="term" value="C:nucleus"/>
    <property type="evidence" value="ECO:0007669"/>
    <property type="project" value="UniProtKB-SubCell"/>
</dbReference>
<dbReference type="InterPro" id="IPR051358">
    <property type="entry name" value="TF_AMS/ICE1/BHLH6-like"/>
</dbReference>
<dbReference type="CDD" id="cd11443">
    <property type="entry name" value="bHLH_AtAMS_like"/>
    <property type="match status" value="1"/>
</dbReference>
<accession>A0A2U1LUF7</accession>
<evidence type="ECO:0000256" key="1">
    <source>
        <dbReference type="ARBA" id="ARBA00004123"/>
    </source>
</evidence>
<keyword evidence="4" id="KW-0539">Nucleus</keyword>
<dbReference type="STRING" id="35608.A0A2U1LUF7"/>
<dbReference type="GO" id="GO:0003700">
    <property type="term" value="F:DNA-binding transcription factor activity"/>
    <property type="evidence" value="ECO:0007669"/>
    <property type="project" value="TreeGrafter"/>
</dbReference>
<dbReference type="SUPFAM" id="SSF47459">
    <property type="entry name" value="HLH, helix-loop-helix DNA-binding domain"/>
    <property type="match status" value="1"/>
</dbReference>
<reference evidence="6 7" key="1">
    <citation type="journal article" date="2018" name="Mol. Plant">
        <title>The genome of Artemisia annua provides insight into the evolution of Asteraceae family and artemisinin biosynthesis.</title>
        <authorList>
            <person name="Shen Q."/>
            <person name="Zhang L."/>
            <person name="Liao Z."/>
            <person name="Wang S."/>
            <person name="Yan T."/>
            <person name="Shi P."/>
            <person name="Liu M."/>
            <person name="Fu X."/>
            <person name="Pan Q."/>
            <person name="Wang Y."/>
            <person name="Lv Z."/>
            <person name="Lu X."/>
            <person name="Zhang F."/>
            <person name="Jiang W."/>
            <person name="Ma Y."/>
            <person name="Chen M."/>
            <person name="Hao X."/>
            <person name="Li L."/>
            <person name="Tang Y."/>
            <person name="Lv G."/>
            <person name="Zhou Y."/>
            <person name="Sun X."/>
            <person name="Brodelius P.E."/>
            <person name="Rose J.K.C."/>
            <person name="Tang K."/>
        </authorList>
    </citation>
    <scope>NUCLEOTIDE SEQUENCE [LARGE SCALE GENOMIC DNA]</scope>
    <source>
        <strain evidence="7">cv. Huhao1</strain>
        <tissue evidence="6">Leaf</tissue>
    </source>
</reference>
<dbReference type="Gene3D" id="4.10.280.10">
    <property type="entry name" value="Helix-loop-helix DNA-binding domain"/>
    <property type="match status" value="1"/>
</dbReference>
<dbReference type="CDD" id="cd04873">
    <property type="entry name" value="ACT_UUR-ACR-like"/>
    <property type="match status" value="1"/>
</dbReference>
<dbReference type="EMBL" id="PKPP01007708">
    <property type="protein sequence ID" value="PWA52643.1"/>
    <property type="molecule type" value="Genomic_DNA"/>
</dbReference>
<dbReference type="PANTHER" id="PTHR31945">
    <property type="entry name" value="TRANSCRIPTION FACTOR SCREAM2-RELATED"/>
    <property type="match status" value="1"/>
</dbReference>
<comment type="subcellular location">
    <subcellularLocation>
        <location evidence="1">Nucleus</location>
    </subcellularLocation>
</comment>
<sequence length="363" mass="40447">MNNNHEYETNNMNSFNSLHELEENSNNWYFNHHENNLSFAPSLPSTYQNFDTKTRFDSQPHMDVPNIISNHHFPTNHLENAFGASGFQGLGLMGSSSNTKSGDGPNTLVMDDVDDISFDESVLNYESDDVARKMDSGVGNIGGYRKGKRKGFPAKNLMAERRRRKKLNDRLFLLRSIVPNISKMDRASILGDAIEYVKKLLQNVNDLNLELESTPSTSLMPPVVAPTTTTGLYQLTPTATIVPSCIKEEVFQTGQPIKIEVRQREGGVLNIHMFCSQKQGLLYSVMRTLEDLGLDIQQAVISSFNGFALDVFRAKYSVFCSITLKAKILTVITSRRCCVKQLNIMGSCRCGSLPSVEASTLGV</sequence>
<dbReference type="AlphaFoldDB" id="A0A2U1LUF7"/>
<dbReference type="Pfam" id="PF22754">
    <property type="entry name" value="bHLH-TF_ACT-like_plant"/>
    <property type="match status" value="1"/>
</dbReference>
<keyword evidence="7" id="KW-1185">Reference proteome</keyword>
<evidence type="ECO:0000256" key="4">
    <source>
        <dbReference type="ARBA" id="ARBA00023242"/>
    </source>
</evidence>
<keyword evidence="2" id="KW-0805">Transcription regulation</keyword>
<dbReference type="PROSITE" id="PS50888">
    <property type="entry name" value="BHLH"/>
    <property type="match status" value="1"/>
</dbReference>
<dbReference type="Pfam" id="PF00010">
    <property type="entry name" value="HLH"/>
    <property type="match status" value="1"/>
</dbReference>
<evidence type="ECO:0000313" key="6">
    <source>
        <dbReference type="EMBL" id="PWA52643.1"/>
    </source>
</evidence>
<dbReference type="SMART" id="SM00353">
    <property type="entry name" value="HLH"/>
    <property type="match status" value="1"/>
</dbReference>
<feature type="domain" description="BHLH" evidence="5">
    <location>
        <begin position="151"/>
        <end position="200"/>
    </location>
</feature>
<dbReference type="InterPro" id="IPR011598">
    <property type="entry name" value="bHLH_dom"/>
</dbReference>
<protein>
    <recommendedName>
        <fullName evidence="5">BHLH domain-containing protein</fullName>
    </recommendedName>
</protein>
<evidence type="ECO:0000259" key="5">
    <source>
        <dbReference type="PROSITE" id="PS50888"/>
    </source>
</evidence>
<proteinExistence type="predicted"/>
<dbReference type="GO" id="GO:0043565">
    <property type="term" value="F:sequence-specific DNA binding"/>
    <property type="evidence" value="ECO:0007669"/>
    <property type="project" value="TreeGrafter"/>
</dbReference>
<dbReference type="GO" id="GO:0046983">
    <property type="term" value="F:protein dimerization activity"/>
    <property type="evidence" value="ECO:0007669"/>
    <property type="project" value="InterPro"/>
</dbReference>
<dbReference type="OrthoDB" id="551431at2759"/>
<evidence type="ECO:0000256" key="2">
    <source>
        <dbReference type="ARBA" id="ARBA00023015"/>
    </source>
</evidence>
<gene>
    <name evidence="6" type="ORF">CTI12_AA452500</name>
</gene>